<evidence type="ECO:0000313" key="2">
    <source>
        <dbReference type="Proteomes" id="UP000831768"/>
    </source>
</evidence>
<dbReference type="GeneID" id="71929780"/>
<accession>A0A8U0A7A9</accession>
<proteinExistence type="predicted"/>
<protein>
    <submittedName>
        <fullName evidence="1">Uncharacterized protein</fullName>
    </submittedName>
</protein>
<name>A0A8U0A7A9_9EURY</name>
<keyword evidence="1" id="KW-0614">Plasmid</keyword>
<gene>
    <name evidence="1" type="ORF">MW046_16995</name>
</gene>
<dbReference type="AlphaFoldDB" id="A0A8U0A7A9"/>
<organism evidence="1 2">
    <name type="scientific">Halocatena salina</name>
    <dbReference type="NCBI Taxonomy" id="2934340"/>
    <lineage>
        <taxon>Archaea</taxon>
        <taxon>Methanobacteriati</taxon>
        <taxon>Methanobacteriota</taxon>
        <taxon>Stenosarchaea group</taxon>
        <taxon>Halobacteria</taxon>
        <taxon>Halobacteriales</taxon>
        <taxon>Natronomonadaceae</taxon>
        <taxon>Halocatena</taxon>
    </lineage>
</organism>
<dbReference type="RefSeq" id="WP_247995380.1">
    <property type="nucleotide sequence ID" value="NZ_CP096021.1"/>
</dbReference>
<keyword evidence="2" id="KW-1185">Reference proteome</keyword>
<sequence length="80" mass="9227">MGNENEYQSDLIVKSSFPTKRVKLEPGMGLFANRRVWAIVKEANKKINTEHVPEGTCVGQIHWQDDRIITHDLDKTYLTD</sequence>
<evidence type="ECO:0000313" key="1">
    <source>
        <dbReference type="EMBL" id="UPM44726.1"/>
    </source>
</evidence>
<dbReference type="KEGG" id="haad:MW046_16995"/>
<reference evidence="1" key="1">
    <citation type="submission" date="2022-04" db="EMBL/GenBank/DDBJ databases">
        <title>Halocatena sp. nov., isolated from a salt lake.</title>
        <authorList>
            <person name="Cui H.-L."/>
        </authorList>
    </citation>
    <scope>NUCLEOTIDE SEQUENCE</scope>
    <source>
        <strain evidence="1">AD-1</strain>
        <plasmid evidence="1">unnamed2</plasmid>
    </source>
</reference>
<dbReference type="Proteomes" id="UP000831768">
    <property type="component" value="Plasmid unnamed2"/>
</dbReference>
<geneLocation type="plasmid" evidence="1 2">
    <name>unnamed2</name>
</geneLocation>
<dbReference type="EMBL" id="CP096021">
    <property type="protein sequence ID" value="UPM44726.1"/>
    <property type="molecule type" value="Genomic_DNA"/>
</dbReference>